<evidence type="ECO:0000313" key="2">
    <source>
        <dbReference type="Proteomes" id="UP000887572"/>
    </source>
</evidence>
<feature type="compositionally biased region" description="Basic and acidic residues" evidence="1">
    <location>
        <begin position="52"/>
        <end position="66"/>
    </location>
</feature>
<evidence type="ECO:0000256" key="1">
    <source>
        <dbReference type="SAM" id="MobiDB-lite"/>
    </source>
</evidence>
<evidence type="ECO:0000313" key="3">
    <source>
        <dbReference type="WBParaSite" id="Gr19_v10_g5394.t1"/>
    </source>
</evidence>
<dbReference type="Proteomes" id="UP000887572">
    <property type="component" value="Unplaced"/>
</dbReference>
<dbReference type="AlphaFoldDB" id="A0A914I072"/>
<accession>A0A914I072</accession>
<name>A0A914I072_GLORO</name>
<organism evidence="2 3">
    <name type="scientific">Globodera rostochiensis</name>
    <name type="common">Golden nematode worm</name>
    <name type="synonym">Heterodera rostochiensis</name>
    <dbReference type="NCBI Taxonomy" id="31243"/>
    <lineage>
        <taxon>Eukaryota</taxon>
        <taxon>Metazoa</taxon>
        <taxon>Ecdysozoa</taxon>
        <taxon>Nematoda</taxon>
        <taxon>Chromadorea</taxon>
        <taxon>Rhabditida</taxon>
        <taxon>Tylenchina</taxon>
        <taxon>Tylenchomorpha</taxon>
        <taxon>Tylenchoidea</taxon>
        <taxon>Heteroderidae</taxon>
        <taxon>Heteroderinae</taxon>
        <taxon>Globodera</taxon>
    </lineage>
</organism>
<reference evidence="3" key="1">
    <citation type="submission" date="2022-11" db="UniProtKB">
        <authorList>
            <consortium name="WormBaseParasite"/>
        </authorList>
    </citation>
    <scope>IDENTIFICATION</scope>
</reference>
<dbReference type="WBParaSite" id="Gr19_v10_g5394.t1">
    <property type="protein sequence ID" value="Gr19_v10_g5394.t1"/>
    <property type="gene ID" value="Gr19_v10_g5394"/>
</dbReference>
<proteinExistence type="predicted"/>
<keyword evidence="2" id="KW-1185">Reference proteome</keyword>
<protein>
    <submittedName>
        <fullName evidence="3">Uncharacterized protein</fullName>
    </submittedName>
</protein>
<feature type="region of interest" description="Disordered" evidence="1">
    <location>
        <begin position="45"/>
        <end position="66"/>
    </location>
</feature>
<sequence length="66" mass="7562">MHIKLLTEFWSKELSETARINGTEASRQLGKREYLTSKVVRVGISESTSRSRKSDQLKAPIKLELE</sequence>